<dbReference type="EMBL" id="JABZEC010000005">
    <property type="protein sequence ID" value="NVY96786.1"/>
    <property type="molecule type" value="Genomic_DNA"/>
</dbReference>
<dbReference type="AlphaFoldDB" id="A0A850RBU8"/>
<dbReference type="InterPro" id="IPR010921">
    <property type="entry name" value="Trp_repressor/repl_initiator"/>
</dbReference>
<name>A0A850RBU8_9LACO</name>
<dbReference type="RefSeq" id="WP_176943016.1">
    <property type="nucleotide sequence ID" value="NZ_JABZEC010000005.1"/>
</dbReference>
<evidence type="ECO:0000313" key="3">
    <source>
        <dbReference type="Proteomes" id="UP000563523"/>
    </source>
</evidence>
<dbReference type="GO" id="GO:0043565">
    <property type="term" value="F:sequence-specific DNA binding"/>
    <property type="evidence" value="ECO:0007669"/>
    <property type="project" value="InterPro"/>
</dbReference>
<dbReference type="InterPro" id="IPR055247">
    <property type="entry name" value="InsJ-like_HTH"/>
</dbReference>
<protein>
    <submittedName>
        <fullName evidence="2">Transposase</fullName>
    </submittedName>
</protein>
<evidence type="ECO:0000259" key="1">
    <source>
        <dbReference type="Pfam" id="PF13518"/>
    </source>
</evidence>
<dbReference type="Proteomes" id="UP000563523">
    <property type="component" value="Unassembled WGS sequence"/>
</dbReference>
<proteinExistence type="predicted"/>
<organism evidence="2 3">
    <name type="scientific">Bombilactobacillus apium</name>
    <dbReference type="NCBI Taxonomy" id="2675299"/>
    <lineage>
        <taxon>Bacteria</taxon>
        <taxon>Bacillati</taxon>
        <taxon>Bacillota</taxon>
        <taxon>Bacilli</taxon>
        <taxon>Lactobacillales</taxon>
        <taxon>Lactobacillaceae</taxon>
        <taxon>Bombilactobacillus</taxon>
    </lineage>
</organism>
<sequence>MAHKYLAGEGSVTYLSKKHGIKSQIQVRNWINAYREFGEVGILFFGQYILLTIR</sequence>
<dbReference type="SUPFAM" id="SSF48295">
    <property type="entry name" value="TrpR-like"/>
    <property type="match status" value="1"/>
</dbReference>
<gene>
    <name evidence="2" type="ORF">HU830_06410</name>
</gene>
<keyword evidence="3" id="KW-1185">Reference proteome</keyword>
<reference evidence="2 3" key="1">
    <citation type="submission" date="2020-06" db="EMBL/GenBank/DDBJ databases">
        <authorList>
            <person name="Kang J."/>
        </authorList>
    </citation>
    <scope>NUCLEOTIDE SEQUENCE [LARGE SCALE GENOMIC DNA]</scope>
    <source>
        <strain evidence="2 3">DCY120</strain>
    </source>
</reference>
<feature type="domain" description="Insertion element IS150 protein InsJ-like helix-turn-helix" evidence="1">
    <location>
        <begin position="5"/>
        <end position="42"/>
    </location>
</feature>
<dbReference type="Pfam" id="PF13518">
    <property type="entry name" value="HTH_28"/>
    <property type="match status" value="1"/>
</dbReference>
<evidence type="ECO:0000313" key="2">
    <source>
        <dbReference type="EMBL" id="NVY96786.1"/>
    </source>
</evidence>
<comment type="caution">
    <text evidence="2">The sequence shown here is derived from an EMBL/GenBank/DDBJ whole genome shotgun (WGS) entry which is preliminary data.</text>
</comment>
<accession>A0A850RBU8</accession>